<dbReference type="EMBL" id="LLZU01000039">
    <property type="protein sequence ID" value="KRV46546.1"/>
    <property type="molecule type" value="Genomic_DNA"/>
</dbReference>
<evidence type="ECO:0000313" key="1">
    <source>
        <dbReference type="EMBL" id="KRV46546.1"/>
    </source>
</evidence>
<comment type="caution">
    <text evidence="1">The sequence shown here is derived from an EMBL/GenBank/DDBJ whole genome shotgun (WGS) entry which is preliminary data.</text>
</comment>
<proteinExistence type="predicted"/>
<gene>
    <name evidence="1" type="ORF">AQ490_11710</name>
</gene>
<evidence type="ECO:0008006" key="3">
    <source>
        <dbReference type="Google" id="ProtNLM"/>
    </source>
</evidence>
<reference evidence="1 2" key="1">
    <citation type="submission" date="2015-10" db="EMBL/GenBank/DDBJ databases">
        <title>Draft genome sequence of pyrrolomycin-producing Streptomyces vitaminophilus.</title>
        <authorList>
            <person name="Graham D.E."/>
            <person name="Mahan K.M."/>
            <person name="Klingeman D.M."/>
            <person name="Hettich R.L."/>
            <person name="Parry R.J."/>
        </authorList>
    </citation>
    <scope>NUCLEOTIDE SEQUENCE [LARGE SCALE GENOMIC DNA]</scope>
    <source>
        <strain evidence="1 2">ATCC 31673</strain>
    </source>
</reference>
<dbReference type="AlphaFoldDB" id="A0A0T6LL12"/>
<dbReference type="OrthoDB" id="669100at2"/>
<sequence length="152" mass="15522">MGRLGRLAADTGVGMAAGLVGTAAMTVSSTLEAKLRGRAGSNVPADAVVRLLRVRPVDERGRALLNHAAHFGYGTALGSVRGVLAARGMSPVAASAAHLALVWGAELVVLPALDLTPPATRWGAVEVAVDGWHHLVYAVATGAAYALLDRGR</sequence>
<evidence type="ECO:0000313" key="2">
    <source>
        <dbReference type="Proteomes" id="UP000050867"/>
    </source>
</evidence>
<organism evidence="1 2">
    <name type="scientific">Wenjunlia vitaminophila</name>
    <name type="common">Streptomyces vitaminophilus</name>
    <dbReference type="NCBI Taxonomy" id="76728"/>
    <lineage>
        <taxon>Bacteria</taxon>
        <taxon>Bacillati</taxon>
        <taxon>Actinomycetota</taxon>
        <taxon>Actinomycetes</taxon>
        <taxon>Kitasatosporales</taxon>
        <taxon>Streptomycetaceae</taxon>
        <taxon>Wenjunlia</taxon>
    </lineage>
</organism>
<keyword evidence="2" id="KW-1185">Reference proteome</keyword>
<dbReference type="Proteomes" id="UP000050867">
    <property type="component" value="Unassembled WGS sequence"/>
</dbReference>
<accession>A0A0T6LL12</accession>
<protein>
    <recommendedName>
        <fullName evidence="3">DUF1440 domain-containing protein</fullName>
    </recommendedName>
</protein>
<name>A0A0T6LL12_WENVI</name>
<dbReference type="RefSeq" id="WP_018385676.1">
    <property type="nucleotide sequence ID" value="NZ_LLZU01000039.1"/>
</dbReference>
<dbReference type="STRING" id="76728.AQ490_11710"/>
<dbReference type="eggNOG" id="ENOG5032V0W">
    <property type="taxonomic scope" value="Bacteria"/>
</dbReference>